<dbReference type="RefSeq" id="WP_243237434.1">
    <property type="nucleotide sequence ID" value="NZ_JACVHF010000037.1"/>
</dbReference>
<dbReference type="Proteomes" id="UP000617402">
    <property type="component" value="Unassembled WGS sequence"/>
</dbReference>
<dbReference type="Gene3D" id="3.30.70.370">
    <property type="match status" value="2"/>
</dbReference>
<evidence type="ECO:0000256" key="4">
    <source>
        <dbReference type="SAM" id="Phobius"/>
    </source>
</evidence>
<feature type="transmembrane region" description="Helical" evidence="4">
    <location>
        <begin position="111"/>
        <end position="131"/>
    </location>
</feature>
<keyword evidence="4" id="KW-0472">Membrane</keyword>
<reference evidence="6 7" key="1">
    <citation type="submission" date="2020-07" db="EMBL/GenBank/DDBJ databases">
        <title>Draft whole-genome sequence of Heliobacterium chlorum DSM 3682, type strain.</title>
        <authorList>
            <person name="Kyndt J.A."/>
            <person name="Meyer T.E."/>
            <person name="Imhoff J.F."/>
        </authorList>
    </citation>
    <scope>NUCLEOTIDE SEQUENCE [LARGE SCALE GENOMIC DNA]</scope>
    <source>
        <strain evidence="6 7">DSM 3682</strain>
    </source>
</reference>
<evidence type="ECO:0000256" key="1">
    <source>
        <dbReference type="ARBA" id="ARBA00012417"/>
    </source>
</evidence>
<dbReference type="PRINTS" id="PR00868">
    <property type="entry name" value="DNAPOLI"/>
</dbReference>
<keyword evidence="2" id="KW-0235">DNA replication</keyword>
<dbReference type="PANTHER" id="PTHR10133">
    <property type="entry name" value="DNA POLYMERASE I"/>
    <property type="match status" value="1"/>
</dbReference>
<evidence type="ECO:0000259" key="5">
    <source>
        <dbReference type="SMART" id="SM00482"/>
    </source>
</evidence>
<feature type="domain" description="DNA-directed DNA polymerase family A palm" evidence="5">
    <location>
        <begin position="38"/>
        <end position="282"/>
    </location>
</feature>
<dbReference type="InterPro" id="IPR043502">
    <property type="entry name" value="DNA/RNA_pol_sf"/>
</dbReference>
<feature type="non-terminal residue" evidence="6">
    <location>
        <position position="1"/>
    </location>
</feature>
<dbReference type="SUPFAM" id="SSF56672">
    <property type="entry name" value="DNA/RNA polymerases"/>
    <property type="match status" value="1"/>
</dbReference>
<evidence type="ECO:0000256" key="2">
    <source>
        <dbReference type="ARBA" id="ARBA00022705"/>
    </source>
</evidence>
<comment type="catalytic activity">
    <reaction evidence="3">
        <text>DNA(n) + a 2'-deoxyribonucleoside 5'-triphosphate = DNA(n+1) + diphosphate</text>
        <dbReference type="Rhea" id="RHEA:22508"/>
        <dbReference type="Rhea" id="RHEA-COMP:17339"/>
        <dbReference type="Rhea" id="RHEA-COMP:17340"/>
        <dbReference type="ChEBI" id="CHEBI:33019"/>
        <dbReference type="ChEBI" id="CHEBI:61560"/>
        <dbReference type="ChEBI" id="CHEBI:173112"/>
        <dbReference type="EC" id="2.7.7.7"/>
    </reaction>
</comment>
<dbReference type="PANTHER" id="PTHR10133:SF27">
    <property type="entry name" value="DNA POLYMERASE NU"/>
    <property type="match status" value="1"/>
</dbReference>
<evidence type="ECO:0000313" key="7">
    <source>
        <dbReference type="Proteomes" id="UP000617402"/>
    </source>
</evidence>
<protein>
    <recommendedName>
        <fullName evidence="1">DNA-directed DNA polymerase</fullName>
        <ecNumber evidence="1">2.7.7.7</ecNumber>
    </recommendedName>
</protein>
<dbReference type="InterPro" id="IPR002298">
    <property type="entry name" value="DNA_polymerase_A"/>
</dbReference>
<sequence length="328" mass="37140">LPERIKSDGRIHGSFNQVATVTGRFSSNEPNLQNLPTKARKLIIAPPGKLLIGSDFSQIEPRVLAHISGDRHLQEPYLNGQDLYSTLASRVFKKPIEECGDGSKYRKMMKVGLLACMYGTSMFTLASQLTITVEEAHEFIGDFYKTYPQVHSFIKDTHELVKENEYVETLYGRKRRFPAHRQKAKVYDSLAKQICEILGVEELPLNVWRNKDIPHNLKRKFYDVKGDVESARRQSVNAIIQGTAADVMKRAMLNLQKYCTTRGWSLCGTVHDEALILVDDCVTEQDVQEIERCMTAAASLAVPLKVDTEIMRRWGEGVKKGEWFSSAA</sequence>
<keyword evidence="4" id="KW-0812">Transmembrane</keyword>
<keyword evidence="7" id="KW-1185">Reference proteome</keyword>
<proteinExistence type="predicted"/>
<comment type="caution">
    <text evidence="6">The sequence shown here is derived from an EMBL/GenBank/DDBJ whole genome shotgun (WGS) entry which is preliminary data.</text>
</comment>
<dbReference type="Gene3D" id="1.10.150.20">
    <property type="entry name" value="5' to 3' exonuclease, C-terminal subdomain"/>
    <property type="match status" value="2"/>
</dbReference>
<dbReference type="EC" id="2.7.7.7" evidence="1"/>
<dbReference type="SMART" id="SM00482">
    <property type="entry name" value="POLAc"/>
    <property type="match status" value="1"/>
</dbReference>
<dbReference type="EMBL" id="JACVHF010000037">
    <property type="protein sequence ID" value="MBC9786410.1"/>
    <property type="molecule type" value="Genomic_DNA"/>
</dbReference>
<organism evidence="6 7">
    <name type="scientific">Heliobacterium chlorum</name>
    <dbReference type="NCBI Taxonomy" id="2698"/>
    <lineage>
        <taxon>Bacteria</taxon>
        <taxon>Bacillati</taxon>
        <taxon>Bacillota</taxon>
        <taxon>Clostridia</taxon>
        <taxon>Eubacteriales</taxon>
        <taxon>Heliobacteriaceae</taxon>
        <taxon>Heliobacterium</taxon>
    </lineage>
</organism>
<dbReference type="Pfam" id="PF00476">
    <property type="entry name" value="DNA_pol_A"/>
    <property type="match status" value="1"/>
</dbReference>
<dbReference type="InterPro" id="IPR001098">
    <property type="entry name" value="DNA-dir_DNA_pol_A_palm_dom"/>
</dbReference>
<evidence type="ECO:0000313" key="6">
    <source>
        <dbReference type="EMBL" id="MBC9786410.1"/>
    </source>
</evidence>
<evidence type="ECO:0000256" key="3">
    <source>
        <dbReference type="ARBA" id="ARBA00049244"/>
    </source>
</evidence>
<name>A0ABR7T6M5_HELCL</name>
<accession>A0ABR7T6M5</accession>
<gene>
    <name evidence="6" type="ORF">H1S01_18300</name>
</gene>
<keyword evidence="4" id="KW-1133">Transmembrane helix</keyword>